<dbReference type="EMBL" id="CH954180">
    <property type="protein sequence ID" value="KQS30118.1"/>
    <property type="molecule type" value="Genomic_DNA"/>
</dbReference>
<dbReference type="Proteomes" id="UP000008711">
    <property type="component" value="Unassembled WGS sequence"/>
</dbReference>
<protein>
    <submittedName>
        <fullName evidence="1">Uncharacterized protein</fullName>
    </submittedName>
</protein>
<accession>A0A0Q5TJR2</accession>
<keyword evidence="2" id="KW-1185">Reference proteome</keyword>
<gene>
    <name evidence="1" type="primary">Dere\GG27140</name>
    <name evidence="1" type="synonym">GG27140</name>
    <name evidence="1" type="ORF">Dere_GG27140</name>
</gene>
<dbReference type="AlphaFoldDB" id="A0A0Q5TJR2"/>
<organism evidence="1 2">
    <name type="scientific">Drosophila erecta</name>
    <name type="common">Fruit fly</name>
    <dbReference type="NCBI Taxonomy" id="7220"/>
    <lineage>
        <taxon>Eukaryota</taxon>
        <taxon>Metazoa</taxon>
        <taxon>Ecdysozoa</taxon>
        <taxon>Arthropoda</taxon>
        <taxon>Hexapoda</taxon>
        <taxon>Insecta</taxon>
        <taxon>Pterygota</taxon>
        <taxon>Neoptera</taxon>
        <taxon>Endopterygota</taxon>
        <taxon>Diptera</taxon>
        <taxon>Brachycera</taxon>
        <taxon>Muscomorpha</taxon>
        <taxon>Ephydroidea</taxon>
        <taxon>Drosophilidae</taxon>
        <taxon>Drosophila</taxon>
        <taxon>Sophophora</taxon>
    </lineage>
</organism>
<evidence type="ECO:0000313" key="1">
    <source>
        <dbReference type="EMBL" id="KQS30118.1"/>
    </source>
</evidence>
<reference evidence="1 2" key="2">
    <citation type="journal article" date="2008" name="Bioinformatics">
        <title>Assembly reconciliation.</title>
        <authorList>
            <person name="Zimin A.V."/>
            <person name="Smith D.R."/>
            <person name="Sutton G."/>
            <person name="Yorke J.A."/>
        </authorList>
    </citation>
    <scope>NUCLEOTIDE SEQUENCE [LARGE SCALE GENOMIC DNA]</scope>
    <source>
        <strain evidence="1 2">TSC#14021-0224.01</strain>
    </source>
</reference>
<reference evidence="1 2" key="1">
    <citation type="journal article" date="2007" name="Nature">
        <title>Evolution of genes and genomes on the Drosophila phylogeny.</title>
        <authorList>
            <consortium name="Drosophila 12 Genomes Consortium"/>
            <person name="Clark A.G."/>
            <person name="Eisen M.B."/>
            <person name="Smith D.R."/>
            <person name="Bergman C.M."/>
            <person name="Oliver B."/>
            <person name="Markow T.A."/>
            <person name="Kaufman T.C."/>
            <person name="Kellis M."/>
            <person name="Gelbart W."/>
            <person name="Iyer V.N."/>
            <person name="Pollard D.A."/>
            <person name="Sackton T.B."/>
            <person name="Larracuente A.M."/>
            <person name="Singh N.D."/>
            <person name="Abad J.P."/>
            <person name="Abt D.N."/>
            <person name="Adryan B."/>
            <person name="Aguade M."/>
            <person name="Akashi H."/>
            <person name="Anderson W.W."/>
            <person name="Aquadro C.F."/>
            <person name="Ardell D.H."/>
            <person name="Arguello R."/>
            <person name="Artieri C.G."/>
            <person name="Barbash D.A."/>
            <person name="Barker D."/>
            <person name="Barsanti P."/>
            <person name="Batterham P."/>
            <person name="Batzoglou S."/>
            <person name="Begun D."/>
            <person name="Bhutkar A."/>
            <person name="Blanco E."/>
            <person name="Bosak S.A."/>
            <person name="Bradley R.K."/>
            <person name="Brand A.D."/>
            <person name="Brent M.R."/>
            <person name="Brooks A.N."/>
            <person name="Brown R.H."/>
            <person name="Butlin R.K."/>
            <person name="Caggese C."/>
            <person name="Calvi B.R."/>
            <person name="Bernardo de Carvalho A."/>
            <person name="Caspi A."/>
            <person name="Castrezana S."/>
            <person name="Celniker S.E."/>
            <person name="Chang J.L."/>
            <person name="Chapple C."/>
            <person name="Chatterji S."/>
            <person name="Chinwalla A."/>
            <person name="Civetta A."/>
            <person name="Clifton S.W."/>
            <person name="Comeron J.M."/>
            <person name="Costello J.C."/>
            <person name="Coyne J.A."/>
            <person name="Daub J."/>
            <person name="David R.G."/>
            <person name="Delcher A.L."/>
            <person name="Delehaunty K."/>
            <person name="Do C.B."/>
            <person name="Ebling H."/>
            <person name="Edwards K."/>
            <person name="Eickbush T."/>
            <person name="Evans J.D."/>
            <person name="Filipski A."/>
            <person name="Findeiss S."/>
            <person name="Freyhult E."/>
            <person name="Fulton L."/>
            <person name="Fulton R."/>
            <person name="Garcia A.C."/>
            <person name="Gardiner A."/>
            <person name="Garfield D.A."/>
            <person name="Garvin B.E."/>
            <person name="Gibson G."/>
            <person name="Gilbert D."/>
            <person name="Gnerre S."/>
            <person name="Godfrey J."/>
            <person name="Good R."/>
            <person name="Gotea V."/>
            <person name="Gravely B."/>
            <person name="Greenberg A.J."/>
            <person name="Griffiths-Jones S."/>
            <person name="Gross S."/>
            <person name="Guigo R."/>
            <person name="Gustafson E.A."/>
            <person name="Haerty W."/>
            <person name="Hahn M.W."/>
            <person name="Halligan D.L."/>
            <person name="Halpern A.L."/>
            <person name="Halter G.M."/>
            <person name="Han M.V."/>
            <person name="Heger A."/>
            <person name="Hillier L."/>
            <person name="Hinrichs A.S."/>
            <person name="Holmes I."/>
            <person name="Hoskins R.A."/>
            <person name="Hubisz M.J."/>
            <person name="Hultmark D."/>
            <person name="Huntley M.A."/>
            <person name="Jaffe D.B."/>
            <person name="Jagadeeshan S."/>
            <person name="Jeck W.R."/>
            <person name="Johnson J."/>
            <person name="Jones C.D."/>
            <person name="Jordan W.C."/>
            <person name="Karpen G.H."/>
            <person name="Kataoka E."/>
            <person name="Keightley P.D."/>
            <person name="Kheradpour P."/>
            <person name="Kirkness E.F."/>
            <person name="Koerich L.B."/>
            <person name="Kristiansen K."/>
            <person name="Kudrna D."/>
            <person name="Kulathinal R.J."/>
            <person name="Kumar S."/>
            <person name="Kwok R."/>
            <person name="Lander E."/>
            <person name="Langley C.H."/>
            <person name="Lapoint R."/>
            <person name="Lazzaro B.P."/>
            <person name="Lee S.J."/>
            <person name="Levesque L."/>
            <person name="Li R."/>
            <person name="Lin C.F."/>
            <person name="Lin M.F."/>
            <person name="Lindblad-Toh K."/>
            <person name="Llopart A."/>
            <person name="Long M."/>
            <person name="Low L."/>
            <person name="Lozovsky E."/>
            <person name="Lu J."/>
            <person name="Luo M."/>
            <person name="Machado C.A."/>
            <person name="Makalowski W."/>
            <person name="Marzo M."/>
            <person name="Matsuda M."/>
            <person name="Matzkin L."/>
            <person name="McAllister B."/>
            <person name="McBride C.S."/>
            <person name="McKernan B."/>
            <person name="McKernan K."/>
            <person name="Mendez-Lago M."/>
            <person name="Minx P."/>
            <person name="Mollenhauer M.U."/>
            <person name="Montooth K."/>
            <person name="Mount S.M."/>
            <person name="Mu X."/>
            <person name="Myers E."/>
            <person name="Negre B."/>
            <person name="Newfeld S."/>
            <person name="Nielsen R."/>
            <person name="Noor M.A."/>
            <person name="O'Grady P."/>
            <person name="Pachter L."/>
            <person name="Papaceit M."/>
            <person name="Parisi M.J."/>
            <person name="Parisi M."/>
            <person name="Parts L."/>
            <person name="Pedersen J.S."/>
            <person name="Pesole G."/>
            <person name="Phillippy A.M."/>
            <person name="Ponting C.P."/>
            <person name="Pop M."/>
            <person name="Porcelli D."/>
            <person name="Powell J.R."/>
            <person name="Prohaska S."/>
            <person name="Pruitt K."/>
            <person name="Puig M."/>
            <person name="Quesneville H."/>
            <person name="Ram K.R."/>
            <person name="Rand D."/>
            <person name="Rasmussen M.D."/>
            <person name="Reed L.K."/>
            <person name="Reenan R."/>
            <person name="Reily A."/>
            <person name="Remington K.A."/>
            <person name="Rieger T.T."/>
            <person name="Ritchie M.G."/>
            <person name="Robin C."/>
            <person name="Rogers Y.H."/>
            <person name="Rohde C."/>
            <person name="Rozas J."/>
            <person name="Rubenfield M.J."/>
            <person name="Ruiz A."/>
            <person name="Russo S."/>
            <person name="Salzberg S.L."/>
            <person name="Sanchez-Gracia A."/>
            <person name="Saranga D.J."/>
            <person name="Sato H."/>
            <person name="Schaeffer S.W."/>
            <person name="Schatz M.C."/>
            <person name="Schlenke T."/>
            <person name="Schwartz R."/>
            <person name="Segarra C."/>
            <person name="Singh R.S."/>
            <person name="Sirot L."/>
            <person name="Sirota M."/>
            <person name="Sisneros N.B."/>
            <person name="Smith C.D."/>
            <person name="Smith T.F."/>
            <person name="Spieth J."/>
            <person name="Stage D.E."/>
            <person name="Stark A."/>
            <person name="Stephan W."/>
            <person name="Strausberg R.L."/>
            <person name="Strempel S."/>
            <person name="Sturgill D."/>
            <person name="Sutton G."/>
            <person name="Sutton G.G."/>
            <person name="Tao W."/>
            <person name="Teichmann S."/>
            <person name="Tobari Y.N."/>
            <person name="Tomimura Y."/>
            <person name="Tsolas J.M."/>
            <person name="Valente V.L."/>
            <person name="Venter E."/>
            <person name="Venter J.C."/>
            <person name="Vicario S."/>
            <person name="Vieira F.G."/>
            <person name="Vilella A.J."/>
            <person name="Villasante A."/>
            <person name="Walenz B."/>
            <person name="Wang J."/>
            <person name="Wasserman M."/>
            <person name="Watts T."/>
            <person name="Wilson D."/>
            <person name="Wilson R.K."/>
            <person name="Wing R.A."/>
            <person name="Wolfner M.F."/>
            <person name="Wong A."/>
            <person name="Wong G.K."/>
            <person name="Wu C.I."/>
            <person name="Wu G."/>
            <person name="Yamamoto D."/>
            <person name="Yang H.P."/>
            <person name="Yang S.P."/>
            <person name="Yorke J.A."/>
            <person name="Yoshida K."/>
            <person name="Zdobnov E."/>
            <person name="Zhang P."/>
            <person name="Zhang Y."/>
            <person name="Zimin A.V."/>
            <person name="Baldwin J."/>
            <person name="Abdouelleil A."/>
            <person name="Abdulkadir J."/>
            <person name="Abebe A."/>
            <person name="Abera B."/>
            <person name="Abreu J."/>
            <person name="Acer S.C."/>
            <person name="Aftuck L."/>
            <person name="Alexander A."/>
            <person name="An P."/>
            <person name="Anderson E."/>
            <person name="Anderson S."/>
            <person name="Arachi H."/>
            <person name="Azer M."/>
            <person name="Bachantsang P."/>
            <person name="Barry A."/>
            <person name="Bayul T."/>
            <person name="Berlin A."/>
            <person name="Bessette D."/>
            <person name="Bloom T."/>
            <person name="Blye J."/>
            <person name="Boguslavskiy L."/>
            <person name="Bonnet C."/>
            <person name="Boukhgalter B."/>
            <person name="Bourzgui I."/>
            <person name="Brown A."/>
            <person name="Cahill P."/>
            <person name="Channer S."/>
            <person name="Cheshatsang Y."/>
            <person name="Chuda L."/>
            <person name="Citroen M."/>
            <person name="Collymore A."/>
            <person name="Cooke P."/>
            <person name="Costello M."/>
            <person name="D'Aco K."/>
            <person name="Daza R."/>
            <person name="De Haan G."/>
            <person name="DeGray S."/>
            <person name="DeMaso C."/>
            <person name="Dhargay N."/>
            <person name="Dooley K."/>
            <person name="Dooley E."/>
            <person name="Doricent M."/>
            <person name="Dorje P."/>
            <person name="Dorjee K."/>
            <person name="Dupes A."/>
            <person name="Elong R."/>
            <person name="Falk J."/>
            <person name="Farina A."/>
            <person name="Faro S."/>
            <person name="Ferguson D."/>
            <person name="Fisher S."/>
            <person name="Foley C.D."/>
            <person name="Franke A."/>
            <person name="Friedrich D."/>
            <person name="Gadbois L."/>
            <person name="Gearin G."/>
            <person name="Gearin C.R."/>
            <person name="Giannoukos G."/>
            <person name="Goode T."/>
            <person name="Graham J."/>
            <person name="Grandbois E."/>
            <person name="Grewal S."/>
            <person name="Gyaltsen K."/>
            <person name="Hafez N."/>
            <person name="Hagos B."/>
            <person name="Hall J."/>
            <person name="Henson C."/>
            <person name="Hollinger A."/>
            <person name="Honan T."/>
            <person name="Huard M.D."/>
            <person name="Hughes L."/>
            <person name="Hurhula B."/>
            <person name="Husby M.E."/>
            <person name="Kamat A."/>
            <person name="Kanga B."/>
            <person name="Kashin S."/>
            <person name="Khazanovich D."/>
            <person name="Kisner P."/>
            <person name="Lance K."/>
            <person name="Lara M."/>
            <person name="Lee W."/>
            <person name="Lennon N."/>
            <person name="Letendre F."/>
            <person name="LeVine R."/>
            <person name="Lipovsky A."/>
            <person name="Liu X."/>
            <person name="Liu J."/>
            <person name="Liu S."/>
            <person name="Lokyitsang T."/>
            <person name="Lokyitsang Y."/>
            <person name="Lubonja R."/>
            <person name="Lui A."/>
            <person name="MacDonald P."/>
            <person name="Magnisalis V."/>
            <person name="Maru K."/>
            <person name="Matthews C."/>
            <person name="McCusker W."/>
            <person name="McDonough S."/>
            <person name="Mehta T."/>
            <person name="Meldrim J."/>
            <person name="Meneus L."/>
            <person name="Mihai O."/>
            <person name="Mihalev A."/>
            <person name="Mihova T."/>
            <person name="Mittelman R."/>
            <person name="Mlenga V."/>
            <person name="Montmayeur A."/>
            <person name="Mulrain L."/>
            <person name="Navidi A."/>
            <person name="Naylor J."/>
            <person name="Negash T."/>
            <person name="Nguyen T."/>
            <person name="Nguyen N."/>
            <person name="Nicol R."/>
            <person name="Norbu C."/>
            <person name="Norbu N."/>
            <person name="Novod N."/>
            <person name="O'Neill B."/>
            <person name="Osman S."/>
            <person name="Markiewicz E."/>
            <person name="Oyono O.L."/>
            <person name="Patti C."/>
            <person name="Phunkhang P."/>
            <person name="Pierre F."/>
            <person name="Priest M."/>
            <person name="Raghuraman S."/>
            <person name="Rege F."/>
            <person name="Reyes R."/>
            <person name="Rise C."/>
            <person name="Rogov P."/>
            <person name="Ross K."/>
            <person name="Ryan E."/>
            <person name="Settipalli S."/>
            <person name="Shea T."/>
            <person name="Sherpa N."/>
            <person name="Shi L."/>
            <person name="Shih D."/>
            <person name="Sparrow T."/>
            <person name="Spaulding J."/>
            <person name="Stalker J."/>
            <person name="Stange-Thomann N."/>
            <person name="Stavropoulos S."/>
            <person name="Stone C."/>
            <person name="Strader C."/>
            <person name="Tesfaye S."/>
            <person name="Thomson T."/>
            <person name="Thoulutsang Y."/>
            <person name="Thoulutsang D."/>
            <person name="Topham K."/>
            <person name="Topping I."/>
            <person name="Tsamla T."/>
            <person name="Vassiliev H."/>
            <person name="Vo A."/>
            <person name="Wangchuk T."/>
            <person name="Wangdi T."/>
            <person name="Weiand M."/>
            <person name="Wilkinson J."/>
            <person name="Wilson A."/>
            <person name="Yadav S."/>
            <person name="Young G."/>
            <person name="Yu Q."/>
            <person name="Zembek L."/>
            <person name="Zhong D."/>
            <person name="Zimmer A."/>
            <person name="Zwirko Z."/>
            <person name="Jaffe D.B."/>
            <person name="Alvarez P."/>
            <person name="Brockman W."/>
            <person name="Butler J."/>
            <person name="Chin C."/>
            <person name="Gnerre S."/>
            <person name="Grabherr M."/>
            <person name="Kleber M."/>
            <person name="Mauceli E."/>
            <person name="MacCallum I."/>
        </authorList>
    </citation>
    <scope>NUCLEOTIDE SEQUENCE [LARGE SCALE GENOMIC DNA]</scope>
    <source>
        <strain evidence="1 2">TSC#14021-0224.01</strain>
    </source>
</reference>
<sequence length="125" mass="14144">MRCVGNRTYAIERLQIVETKSVQRKTGYQKDKKEACKPSAINYFHGNAPRAVAFWMKCSLKSRSAARWGAPFAILHRQPPISNVQSPNATPHSTGFDGLWLDKCTTSLLSAFPAKRKTWVHLQKQ</sequence>
<evidence type="ECO:0000313" key="2">
    <source>
        <dbReference type="Proteomes" id="UP000008711"/>
    </source>
</evidence>
<name>A0A0Q5TJR2_DROER</name>
<proteinExistence type="predicted"/>